<accession>A0A835PRH2</accession>
<organism evidence="1 3">
    <name type="scientific">Vanilla planifolia</name>
    <name type="common">Vanilla</name>
    <dbReference type="NCBI Taxonomy" id="51239"/>
    <lineage>
        <taxon>Eukaryota</taxon>
        <taxon>Viridiplantae</taxon>
        <taxon>Streptophyta</taxon>
        <taxon>Embryophyta</taxon>
        <taxon>Tracheophyta</taxon>
        <taxon>Spermatophyta</taxon>
        <taxon>Magnoliopsida</taxon>
        <taxon>Liliopsida</taxon>
        <taxon>Asparagales</taxon>
        <taxon>Orchidaceae</taxon>
        <taxon>Vanilloideae</taxon>
        <taxon>Vanilleae</taxon>
        <taxon>Vanilla</taxon>
    </lineage>
</organism>
<evidence type="ECO:0000313" key="2">
    <source>
        <dbReference type="EMBL" id="KAG0458733.1"/>
    </source>
</evidence>
<name>A0A835PRH2_VANPL</name>
<dbReference type="Proteomes" id="UP000636800">
    <property type="component" value="Chromosome 12"/>
</dbReference>
<dbReference type="Proteomes" id="UP000639772">
    <property type="component" value="Chromosome 12"/>
</dbReference>
<dbReference type="OrthoDB" id="2017825at2759"/>
<dbReference type="PANTHER" id="PTHR35097:SF1">
    <property type="entry name" value="GDSL ESTERASE_LIPASE"/>
    <property type="match status" value="1"/>
</dbReference>
<dbReference type="AlphaFoldDB" id="A0A835PRH2"/>
<evidence type="ECO:0000313" key="1">
    <source>
        <dbReference type="EMBL" id="KAG0457036.1"/>
    </source>
</evidence>
<protein>
    <submittedName>
        <fullName evidence="1">Uncharacterized protein</fullName>
    </submittedName>
</protein>
<comment type="caution">
    <text evidence="1">The sequence shown here is derived from an EMBL/GenBank/DDBJ whole genome shotgun (WGS) entry which is preliminary data.</text>
</comment>
<dbReference type="PANTHER" id="PTHR35097">
    <property type="entry name" value="GDSL ESTERASE/LIPASE"/>
    <property type="match status" value="1"/>
</dbReference>
<evidence type="ECO:0000313" key="3">
    <source>
        <dbReference type="Proteomes" id="UP000636800"/>
    </source>
</evidence>
<sequence>MEPIAFAFDRIIAFGTSTERFVKGMLQSWHKRSSQTPIEILKRLQREVFSDLMKLRDRQDKIERMFTLYQSGRGSPFQEASTRMKGIVNADGALMFVENDYLQACNNLDGVGTQRGIDLRFIFETPIRPGELLLAEFLASQTSLVNHGDVNCSPVVLAKLVYLANISDWLSAVFIPSGAECNDFGVLNFHQGYSGNHSTSFSPPLFHQRQSCGIGLMFKESKVACSVAGLASKLGSVVEGVGDMGLSTFWQVSYKPSEDTRLAMSSIWQVRKPSHSLKLGPIAFPNGFKNKVEIINECREASSSTSPRKVGDNVAAATIAVMLESQFDECTNLDCWIEMWKSSPSSFKWGLALSDAPQDQLGWGLKVGGEVEGHLRQFWMEGFLNCYLGKKAALQPGLVYALNGNCRTPALVLRSSWFM</sequence>
<gene>
    <name evidence="2" type="ORF">HPP92_021861</name>
    <name evidence="1" type="ORF">HPP92_022193</name>
</gene>
<dbReference type="EMBL" id="JADCNM010000012">
    <property type="protein sequence ID" value="KAG0458733.1"/>
    <property type="molecule type" value="Genomic_DNA"/>
</dbReference>
<dbReference type="EMBL" id="JADCNL010000012">
    <property type="protein sequence ID" value="KAG0457036.1"/>
    <property type="molecule type" value="Genomic_DNA"/>
</dbReference>
<evidence type="ECO:0000313" key="4">
    <source>
        <dbReference type="Proteomes" id="UP000639772"/>
    </source>
</evidence>
<keyword evidence="3" id="KW-1185">Reference proteome</keyword>
<proteinExistence type="predicted"/>
<reference evidence="3 4" key="1">
    <citation type="journal article" date="2020" name="Nat. Food">
        <title>A phased Vanilla planifolia genome enables genetic improvement of flavour and production.</title>
        <authorList>
            <person name="Hasing T."/>
            <person name="Tang H."/>
            <person name="Brym M."/>
            <person name="Khazi F."/>
            <person name="Huang T."/>
            <person name="Chambers A.H."/>
        </authorList>
    </citation>
    <scope>NUCLEOTIDE SEQUENCE [LARGE SCALE GENOMIC DNA]</scope>
    <source>
        <tissue evidence="1">Leaf</tissue>
    </source>
</reference>